<feature type="compositionally biased region" description="Low complexity" evidence="2">
    <location>
        <begin position="43"/>
        <end position="55"/>
    </location>
</feature>
<protein>
    <recommendedName>
        <fullName evidence="3">C2H2-type domain-containing protein</fullName>
    </recommendedName>
</protein>
<feature type="compositionally biased region" description="Low complexity" evidence="2">
    <location>
        <begin position="1"/>
        <end position="12"/>
    </location>
</feature>
<dbReference type="EMBL" id="KI397552">
    <property type="protein sequence ID" value="ERM93870.1"/>
    <property type="molecule type" value="Genomic_DNA"/>
</dbReference>
<dbReference type="GO" id="GO:0010026">
    <property type="term" value="P:trichome differentiation"/>
    <property type="evidence" value="ECO:0000318"/>
    <property type="project" value="GO_Central"/>
</dbReference>
<evidence type="ECO:0000256" key="2">
    <source>
        <dbReference type="SAM" id="MobiDB-lite"/>
    </source>
</evidence>
<dbReference type="SUPFAM" id="SSF57667">
    <property type="entry name" value="beta-beta-alpha zinc fingers"/>
    <property type="match status" value="1"/>
</dbReference>
<dbReference type="GO" id="GO:0009740">
    <property type="term" value="P:gibberellic acid mediated signaling pathway"/>
    <property type="evidence" value="ECO:0000318"/>
    <property type="project" value="GO_Central"/>
</dbReference>
<dbReference type="PANTHER" id="PTHR46353:SF23">
    <property type="entry name" value="C2H2 ZINC FINGER-CONTAINING PROTEIN-RELATED"/>
    <property type="match status" value="1"/>
</dbReference>
<accession>W1NFC2</accession>
<name>W1NFC2_AMBTC</name>
<dbReference type="KEGG" id="atr:18421765"/>
<evidence type="ECO:0000313" key="4">
    <source>
        <dbReference type="EMBL" id="ERM93870.1"/>
    </source>
</evidence>
<dbReference type="InterPro" id="IPR013087">
    <property type="entry name" value="Znf_C2H2_type"/>
</dbReference>
<keyword evidence="1" id="KW-0863">Zinc-finger</keyword>
<dbReference type="GO" id="GO:0008270">
    <property type="term" value="F:zinc ion binding"/>
    <property type="evidence" value="ECO:0007669"/>
    <property type="project" value="UniProtKB-KW"/>
</dbReference>
<keyword evidence="1" id="KW-0862">Zinc</keyword>
<feature type="compositionally biased region" description="Pro residues" evidence="2">
    <location>
        <begin position="56"/>
        <end position="65"/>
    </location>
</feature>
<feature type="region of interest" description="Disordered" evidence="2">
    <location>
        <begin position="1"/>
        <end position="20"/>
    </location>
</feature>
<evidence type="ECO:0000256" key="1">
    <source>
        <dbReference type="PROSITE-ProRule" id="PRU00042"/>
    </source>
</evidence>
<proteinExistence type="predicted"/>
<feature type="compositionally biased region" description="Low complexity" evidence="2">
    <location>
        <begin position="144"/>
        <end position="155"/>
    </location>
</feature>
<dbReference type="AlphaFoldDB" id="W1NFC2"/>
<dbReference type="GO" id="GO:0010090">
    <property type="term" value="P:trichome morphogenesis"/>
    <property type="evidence" value="ECO:0007669"/>
    <property type="project" value="InterPro"/>
</dbReference>
<dbReference type="InterPro" id="IPR044299">
    <property type="entry name" value="GIS3/ZFP5/ZFP6"/>
</dbReference>
<dbReference type="GO" id="GO:0009736">
    <property type="term" value="P:cytokinin-activated signaling pathway"/>
    <property type="evidence" value="ECO:0000318"/>
    <property type="project" value="GO_Central"/>
</dbReference>
<dbReference type="GO" id="GO:0000976">
    <property type="term" value="F:transcription cis-regulatory region binding"/>
    <property type="evidence" value="ECO:0000318"/>
    <property type="project" value="GO_Central"/>
</dbReference>
<organism evidence="4 5">
    <name type="scientific">Amborella trichopoda</name>
    <dbReference type="NCBI Taxonomy" id="13333"/>
    <lineage>
        <taxon>Eukaryota</taxon>
        <taxon>Viridiplantae</taxon>
        <taxon>Streptophyta</taxon>
        <taxon>Embryophyta</taxon>
        <taxon>Tracheophyta</taxon>
        <taxon>Spermatophyta</taxon>
        <taxon>Magnoliopsida</taxon>
        <taxon>Amborellales</taxon>
        <taxon>Amborellaceae</taxon>
        <taxon>Amborella</taxon>
    </lineage>
</organism>
<dbReference type="PROSITE" id="PS50157">
    <property type="entry name" value="ZINC_FINGER_C2H2_2"/>
    <property type="match status" value="1"/>
</dbReference>
<gene>
    <name evidence="4" type="ORF">AMTR_s00139p00027000</name>
</gene>
<evidence type="ECO:0000259" key="3">
    <source>
        <dbReference type="PROSITE" id="PS50157"/>
    </source>
</evidence>
<dbReference type="Gene3D" id="3.30.160.60">
    <property type="entry name" value="Classic Zinc Finger"/>
    <property type="match status" value="1"/>
</dbReference>
<evidence type="ECO:0000313" key="5">
    <source>
        <dbReference type="Proteomes" id="UP000017836"/>
    </source>
</evidence>
<feature type="region of interest" description="Disordered" evidence="2">
    <location>
        <begin position="43"/>
        <end position="70"/>
    </location>
</feature>
<keyword evidence="5" id="KW-1185">Reference proteome</keyword>
<reference evidence="5" key="1">
    <citation type="journal article" date="2013" name="Science">
        <title>The Amborella genome and the evolution of flowering plants.</title>
        <authorList>
            <consortium name="Amborella Genome Project"/>
        </authorList>
    </citation>
    <scope>NUCLEOTIDE SEQUENCE [LARGE SCALE GENOMIC DNA]</scope>
</reference>
<dbReference type="PANTHER" id="PTHR46353">
    <property type="entry name" value="ZINC FINGER PROTEIN 5"/>
    <property type="match status" value="1"/>
</dbReference>
<feature type="domain" description="C2H2-type" evidence="3">
    <location>
        <begin position="77"/>
        <end position="104"/>
    </location>
</feature>
<dbReference type="Proteomes" id="UP000017836">
    <property type="component" value="Unassembled WGS sequence"/>
</dbReference>
<dbReference type="InterPro" id="IPR036236">
    <property type="entry name" value="Znf_C2H2_sf"/>
</dbReference>
<dbReference type="GO" id="GO:0005634">
    <property type="term" value="C:nucleus"/>
    <property type="evidence" value="ECO:0000318"/>
    <property type="project" value="GO_Central"/>
</dbReference>
<dbReference type="HOGENOM" id="CLU_1112628_0_0_1"/>
<dbReference type="GO" id="GO:0003700">
    <property type="term" value="F:DNA-binding transcription factor activity"/>
    <property type="evidence" value="ECO:0000318"/>
    <property type="project" value="GO_Central"/>
</dbReference>
<sequence length="250" mass="26837">MASSSRNHPSSSNGVPSSQWHHVNVIPRTLVFSPTLSIPPHPSTTVATVTTTAPAPASPQVPNPVAPRRSGCGAKRYLCTMCGKRYVSSQALGAHQNSHRIEQIILKRAQRNYRIALENDVKEAFLDAKIVNPLPPHSANEQLSPSSSSSSSQMPAPLPPHPQRTLSLLPPPQRHVPHFSGYGQAIPSHFGPHAFLVSGAGEINSLRGQQPISEHQPVHEGLSSKVPNLELSLGLSTDTGNNELDLTLHL</sequence>
<dbReference type="Pfam" id="PF13912">
    <property type="entry name" value="zf-C2H2_6"/>
    <property type="match status" value="1"/>
</dbReference>
<keyword evidence="1" id="KW-0479">Metal-binding</keyword>
<dbReference type="PROSITE" id="PS00028">
    <property type="entry name" value="ZINC_FINGER_C2H2_1"/>
    <property type="match status" value="1"/>
</dbReference>
<dbReference type="Gramene" id="ERM93870">
    <property type="protein sequence ID" value="ERM93870"/>
    <property type="gene ID" value="AMTR_s00139p00027000"/>
</dbReference>
<feature type="region of interest" description="Disordered" evidence="2">
    <location>
        <begin position="136"/>
        <end position="173"/>
    </location>
</feature>